<accession>A0ABT5LA17</accession>
<comment type="caution">
    <text evidence="2">The sequence shown here is derived from an EMBL/GenBank/DDBJ whole genome shotgun (WGS) entry which is preliminary data.</text>
</comment>
<name>A0ABT5LA17_9MOLU</name>
<dbReference type="SUPFAM" id="SSF52540">
    <property type="entry name" value="P-loop containing nucleoside triphosphate hydrolases"/>
    <property type="match status" value="1"/>
</dbReference>
<reference evidence="2 3" key="1">
    <citation type="journal article" date="2023" name="Plant">
        <title>Draft Genome Sequence Resource of CBPPT1, a 'Candidatus Phytoplasma trifolii'-Related Strain Associated with Potato Purple Top Disease in the Columbia Basin, U.S.A.</title>
        <authorList>
            <person name="Wei W."/>
            <person name="Shao J."/>
            <person name="Bottner-Parker K.D."/>
            <person name="Zhao Y."/>
        </authorList>
    </citation>
    <scope>NUCLEOTIDE SEQUENCE [LARGE SCALE GENOMIC DNA]</scope>
    <source>
        <strain evidence="2 3">CBPPT1</strain>
    </source>
</reference>
<dbReference type="PANTHER" id="PTHR23076:SF97">
    <property type="entry name" value="ATP-DEPENDENT ZINC METALLOPROTEASE YME1L1"/>
    <property type="match status" value="1"/>
</dbReference>
<evidence type="ECO:0000259" key="1">
    <source>
        <dbReference type="Pfam" id="PF00004"/>
    </source>
</evidence>
<organism evidence="2 3">
    <name type="scientific">Columbia Basin potato purple top phytoplasma</name>
    <dbReference type="NCBI Taxonomy" id="307134"/>
    <lineage>
        <taxon>Bacteria</taxon>
        <taxon>Bacillati</taxon>
        <taxon>Mycoplasmatota</taxon>
        <taxon>Mollicutes</taxon>
        <taxon>Acholeplasmatales</taxon>
        <taxon>Acholeplasmataceae</taxon>
        <taxon>Candidatus Phytoplasma</taxon>
        <taxon>16SrVI (Clover proliferation group)</taxon>
    </lineage>
</organism>
<evidence type="ECO:0000313" key="3">
    <source>
        <dbReference type="Proteomes" id="UP001221763"/>
    </source>
</evidence>
<dbReference type="Proteomes" id="UP001221763">
    <property type="component" value="Unassembled WGS sequence"/>
</dbReference>
<dbReference type="Pfam" id="PF00004">
    <property type="entry name" value="AAA"/>
    <property type="match status" value="1"/>
</dbReference>
<dbReference type="RefSeq" id="WP_273585302.1">
    <property type="nucleotide sequence ID" value="NZ_JANHJP010000004.1"/>
</dbReference>
<dbReference type="Gene3D" id="3.40.50.300">
    <property type="entry name" value="P-loop containing nucleotide triphosphate hydrolases"/>
    <property type="match status" value="1"/>
</dbReference>
<evidence type="ECO:0000313" key="2">
    <source>
        <dbReference type="EMBL" id="MDC9032091.1"/>
    </source>
</evidence>
<sequence length="70" mass="8095">MNQQDIKKSPYIIFIDEIDALLSRRTKTIDSSSGREDLSHNQMVNQFLSELDGFKEEKFPIFFIGAKLIS</sequence>
<dbReference type="InterPro" id="IPR027417">
    <property type="entry name" value="P-loop_NTPase"/>
</dbReference>
<gene>
    <name evidence="2" type="ORF">M8044_000312</name>
</gene>
<feature type="domain" description="ATPase AAA-type core" evidence="1">
    <location>
        <begin position="7"/>
        <end position="66"/>
    </location>
</feature>
<proteinExistence type="predicted"/>
<dbReference type="PANTHER" id="PTHR23076">
    <property type="entry name" value="METALLOPROTEASE M41 FTSH"/>
    <property type="match status" value="1"/>
</dbReference>
<dbReference type="InterPro" id="IPR003959">
    <property type="entry name" value="ATPase_AAA_core"/>
</dbReference>
<keyword evidence="3" id="KW-1185">Reference proteome</keyword>
<dbReference type="EMBL" id="JANHJP010000004">
    <property type="protein sequence ID" value="MDC9032091.1"/>
    <property type="molecule type" value="Genomic_DNA"/>
</dbReference>
<protein>
    <submittedName>
        <fullName evidence="2">AAA family ATPase</fullName>
    </submittedName>
</protein>